<dbReference type="PANTHER" id="PTHR48105">
    <property type="entry name" value="THIOREDOXIN REDUCTASE 1-RELATED-RELATED"/>
    <property type="match status" value="1"/>
</dbReference>
<name>A0ABN2D0J0_9ACTN</name>
<organism evidence="5 6">
    <name type="scientific">Kribbella sancticallisti</name>
    <dbReference type="NCBI Taxonomy" id="460087"/>
    <lineage>
        <taxon>Bacteria</taxon>
        <taxon>Bacillati</taxon>
        <taxon>Actinomycetota</taxon>
        <taxon>Actinomycetes</taxon>
        <taxon>Propionibacteriales</taxon>
        <taxon>Kribbellaceae</taxon>
        <taxon>Kribbella</taxon>
    </lineage>
</organism>
<dbReference type="RefSeq" id="WP_344212529.1">
    <property type="nucleotide sequence ID" value="NZ_BAAAOS010000018.1"/>
</dbReference>
<evidence type="ECO:0000256" key="3">
    <source>
        <dbReference type="ARBA" id="ARBA00048132"/>
    </source>
</evidence>
<dbReference type="InterPro" id="IPR023753">
    <property type="entry name" value="FAD/NAD-binding_dom"/>
</dbReference>
<dbReference type="PRINTS" id="PR00469">
    <property type="entry name" value="PNDRDTASEII"/>
</dbReference>
<protein>
    <submittedName>
        <fullName evidence="5">FAD-dependent oxidoreductase</fullName>
    </submittedName>
</protein>
<dbReference type="Proteomes" id="UP001500393">
    <property type="component" value="Unassembled WGS sequence"/>
</dbReference>
<evidence type="ECO:0000259" key="4">
    <source>
        <dbReference type="Pfam" id="PF07992"/>
    </source>
</evidence>
<dbReference type="Gene3D" id="3.50.50.60">
    <property type="entry name" value="FAD/NAD(P)-binding domain"/>
    <property type="match status" value="2"/>
</dbReference>
<reference evidence="5 6" key="1">
    <citation type="journal article" date="2019" name="Int. J. Syst. Evol. Microbiol.">
        <title>The Global Catalogue of Microorganisms (GCM) 10K type strain sequencing project: providing services to taxonomists for standard genome sequencing and annotation.</title>
        <authorList>
            <consortium name="The Broad Institute Genomics Platform"/>
            <consortium name="The Broad Institute Genome Sequencing Center for Infectious Disease"/>
            <person name="Wu L."/>
            <person name="Ma J."/>
        </authorList>
    </citation>
    <scope>NUCLEOTIDE SEQUENCE [LARGE SCALE GENOMIC DNA]</scope>
    <source>
        <strain evidence="5 6">JCM 14969</strain>
    </source>
</reference>
<comment type="caution">
    <text evidence="5">The sequence shown here is derived from an EMBL/GenBank/DDBJ whole genome shotgun (WGS) entry which is preliminary data.</text>
</comment>
<evidence type="ECO:0000313" key="5">
    <source>
        <dbReference type="EMBL" id="GAA1568006.1"/>
    </source>
</evidence>
<comment type="catalytic activity">
    <reaction evidence="3">
        <text>[thioredoxin]-dithiol + NADP(+) = [thioredoxin]-disulfide + NADPH + H(+)</text>
        <dbReference type="Rhea" id="RHEA:20345"/>
        <dbReference type="Rhea" id="RHEA-COMP:10698"/>
        <dbReference type="Rhea" id="RHEA-COMP:10700"/>
        <dbReference type="ChEBI" id="CHEBI:15378"/>
        <dbReference type="ChEBI" id="CHEBI:29950"/>
        <dbReference type="ChEBI" id="CHEBI:50058"/>
        <dbReference type="ChEBI" id="CHEBI:57783"/>
        <dbReference type="ChEBI" id="CHEBI:58349"/>
        <dbReference type="EC" id="1.8.1.9"/>
    </reaction>
</comment>
<sequence length="573" mass="61132">MGGDPEGKPSLRAARPLILVADRDPERLDRLETELERSFGVDFRVRGELTAADALRCLQQARDLDQRVAVVLVDHAFTDAERSQILGRARTLHPDARRALLIEWGAWADRETAAAILAAMAVGDISYYVLKPWIAHDELFHRTVAEFVQEWSRNEIANLREVVVIAEEHNARGHAITSLLTRNGIPNAFRPSGSPPANDVLHEIGEPDPGAGVLVWMAAVGGAVLHDPTDAEVAEAWGVRTTLAGERREFDLLVVGAGPAGLAAAVYASSEGLRTLVVEREAIGGQAGTSSLIRNYLGFSRGVTGSELAQRGYQQAWVFGAHFVLMRQVDRIEPMEHGFRAEIGEVGEVSAKAVVLATGVAYRRLGVPDLEALAGAGVYYGASVSEAHGLTGRDACVVGGGNSAGQAVLHLARYCRQVSLVIRGDSLVRTMSQYLIEAIDAAENVVVRPSTEIVGGSGEGRLESITLRDRQTGEESRLAVDGLFVMIGAEPGTGWLPEAVGHDGHGYILAGADAAADSRWTCSRPPQPYESTVPGLFAVGDVRCGSVKRVASAVGEGSVVVSQVHEHLKVTNA</sequence>
<feature type="domain" description="FAD/NAD(P)-binding" evidence="4">
    <location>
        <begin position="250"/>
        <end position="557"/>
    </location>
</feature>
<accession>A0ABN2D0J0</accession>
<evidence type="ECO:0000313" key="6">
    <source>
        <dbReference type="Proteomes" id="UP001500393"/>
    </source>
</evidence>
<proteinExistence type="predicted"/>
<keyword evidence="6" id="KW-1185">Reference proteome</keyword>
<keyword evidence="2" id="KW-0560">Oxidoreductase</keyword>
<dbReference type="InterPro" id="IPR036188">
    <property type="entry name" value="FAD/NAD-bd_sf"/>
</dbReference>
<evidence type="ECO:0000256" key="2">
    <source>
        <dbReference type="ARBA" id="ARBA00023002"/>
    </source>
</evidence>
<dbReference type="EMBL" id="BAAAOS010000018">
    <property type="protein sequence ID" value="GAA1568006.1"/>
    <property type="molecule type" value="Genomic_DNA"/>
</dbReference>
<dbReference type="SUPFAM" id="SSF51905">
    <property type="entry name" value="FAD/NAD(P)-binding domain"/>
    <property type="match status" value="1"/>
</dbReference>
<keyword evidence="1" id="KW-0285">Flavoprotein</keyword>
<dbReference type="Pfam" id="PF07992">
    <property type="entry name" value="Pyr_redox_2"/>
    <property type="match status" value="1"/>
</dbReference>
<dbReference type="PRINTS" id="PR00368">
    <property type="entry name" value="FADPNR"/>
</dbReference>
<dbReference type="Gene3D" id="3.40.50.2300">
    <property type="match status" value="1"/>
</dbReference>
<evidence type="ECO:0000256" key="1">
    <source>
        <dbReference type="ARBA" id="ARBA00022630"/>
    </source>
</evidence>
<gene>
    <name evidence="5" type="ORF">GCM10009789_21770</name>
</gene>
<dbReference type="InterPro" id="IPR050097">
    <property type="entry name" value="Ferredoxin-NADP_redctase_2"/>
</dbReference>